<organism evidence="1 2">
    <name type="scientific">Brachionus plicatilis</name>
    <name type="common">Marine rotifer</name>
    <name type="synonym">Brachionus muelleri</name>
    <dbReference type="NCBI Taxonomy" id="10195"/>
    <lineage>
        <taxon>Eukaryota</taxon>
        <taxon>Metazoa</taxon>
        <taxon>Spiralia</taxon>
        <taxon>Gnathifera</taxon>
        <taxon>Rotifera</taxon>
        <taxon>Eurotatoria</taxon>
        <taxon>Monogononta</taxon>
        <taxon>Pseudotrocha</taxon>
        <taxon>Ploima</taxon>
        <taxon>Brachionidae</taxon>
        <taxon>Brachionus</taxon>
    </lineage>
</organism>
<evidence type="ECO:0000313" key="1">
    <source>
        <dbReference type="EMBL" id="RNA31798.1"/>
    </source>
</evidence>
<protein>
    <submittedName>
        <fullName evidence="1">Uncharacterized protein</fullName>
    </submittedName>
</protein>
<keyword evidence="2" id="KW-1185">Reference proteome</keyword>
<name>A0A3M7S889_BRAPC</name>
<comment type="caution">
    <text evidence="1">The sequence shown here is derived from an EMBL/GenBank/DDBJ whole genome shotgun (WGS) entry which is preliminary data.</text>
</comment>
<sequence length="125" mass="14405">MIIQKSCTEFPRIQAKVADFDNYLMQNAALIMENKVKMTCGQASSQIRGILLLPRNFDDLKFRNKKTMFKNIHLHMCCMTRLNDDLNVYSHLLNTEGIPITDKLIDSNELTVILLSSYLVLNSKH</sequence>
<proteinExistence type="predicted"/>
<dbReference type="AlphaFoldDB" id="A0A3M7S889"/>
<accession>A0A3M7S889</accession>
<dbReference type="EMBL" id="REGN01001894">
    <property type="protein sequence ID" value="RNA31798.1"/>
    <property type="molecule type" value="Genomic_DNA"/>
</dbReference>
<reference evidence="1 2" key="1">
    <citation type="journal article" date="2018" name="Sci. Rep.">
        <title>Genomic signatures of local adaptation to the degree of environmental predictability in rotifers.</title>
        <authorList>
            <person name="Franch-Gras L."/>
            <person name="Hahn C."/>
            <person name="Garcia-Roger E.M."/>
            <person name="Carmona M.J."/>
            <person name="Serra M."/>
            <person name="Gomez A."/>
        </authorList>
    </citation>
    <scope>NUCLEOTIDE SEQUENCE [LARGE SCALE GENOMIC DNA]</scope>
    <source>
        <strain evidence="1">HYR1</strain>
    </source>
</reference>
<dbReference type="Proteomes" id="UP000276133">
    <property type="component" value="Unassembled WGS sequence"/>
</dbReference>
<evidence type="ECO:0000313" key="2">
    <source>
        <dbReference type="Proteomes" id="UP000276133"/>
    </source>
</evidence>
<gene>
    <name evidence="1" type="ORF">BpHYR1_049184</name>
</gene>